<name>A0A4E9F160_BRUMA</name>
<evidence type="ECO:0000313" key="3">
    <source>
        <dbReference type="WBParaSite" id="Bm13592.1"/>
    </source>
</evidence>
<gene>
    <name evidence="1" type="primary">Bm13592</name>
    <name evidence="1" type="ORF">BM_BM13592</name>
</gene>
<reference evidence="3" key="3">
    <citation type="submission" date="2022-04" db="UniProtKB">
        <authorList>
            <consortium name="WormBaseParasite"/>
        </authorList>
    </citation>
    <scope>IDENTIFICATION</scope>
</reference>
<dbReference type="EMBL" id="CAAKNF010000196">
    <property type="protein sequence ID" value="VIO89644.1"/>
    <property type="molecule type" value="Genomic_DNA"/>
</dbReference>
<dbReference type="WBParaSite" id="Bm13592.1">
    <property type="protein sequence ID" value="Bm13592.1"/>
    <property type="gene ID" value="WBGene00233853"/>
</dbReference>
<evidence type="ECO:0000313" key="1">
    <source>
        <dbReference type="EMBL" id="VIO89644.1"/>
    </source>
</evidence>
<proteinExistence type="predicted"/>
<accession>A0A8L7SQB1</accession>
<dbReference type="OrthoDB" id="5851117at2759"/>
<dbReference type="GeneID" id="66057908"/>
<sequence>MISNDANLFDNHKLSKQIEDAKCNGDSTMNEISYGPGVVQKLCARFLQLSKESNVVPHLRSPRFKRRKASSAENNFTVISEIRRCTSSKITNKIDLNAETNDMKNHCDEQNYKINFVPASMKVVDRVELNGTYLYHATVIPSDTKANRKAKKIESIREKFEKISATSSTLPSKKVNKVRFRRDCNNIPIANAKKSESVEMKGQIEKVQHDGNIVKTVVKLAPSDDDNLTITELPTISTISYLPNFQQEEVNDQIKKSEKESDESNIDGSFEFEDIKATSIISNNTSVKMADRKQNEEDGLKEIHRLLKKFSTIREQRAKKSLQNDLIAKTNNKFDTKDHNQLTQLQV</sequence>
<accession>A0A4E9F160</accession>
<dbReference type="KEGG" id="bmy:BM_BM13592"/>
<dbReference type="AlphaFoldDB" id="A0A4E9F160"/>
<dbReference type="CTD" id="66057908"/>
<evidence type="ECO:0000313" key="2">
    <source>
        <dbReference type="Proteomes" id="UP000006672"/>
    </source>
</evidence>
<reference evidence="2" key="1">
    <citation type="journal article" date="2007" name="Science">
        <title>Draft genome of the filarial nematode parasite Brugia malayi.</title>
        <authorList>
            <person name="Ghedin E."/>
            <person name="Wang S."/>
            <person name="Spiro D."/>
            <person name="Caler E."/>
            <person name="Zhao Q."/>
            <person name="Crabtree J."/>
            <person name="Allen J.E."/>
            <person name="Delcher A.L."/>
            <person name="Guiliano D.B."/>
            <person name="Miranda-Saavedra D."/>
            <person name="Angiuoli S.V."/>
            <person name="Creasy T."/>
            <person name="Amedeo P."/>
            <person name="Haas B."/>
            <person name="El-Sayed N.M."/>
            <person name="Wortman J.R."/>
            <person name="Feldblyum T."/>
            <person name="Tallon L."/>
            <person name="Schatz M."/>
            <person name="Shumway M."/>
            <person name="Koo H."/>
            <person name="Salzberg S.L."/>
            <person name="Schobel S."/>
            <person name="Pertea M."/>
            <person name="Pop M."/>
            <person name="White O."/>
            <person name="Barton G.J."/>
            <person name="Carlow C.K."/>
            <person name="Crawford M.J."/>
            <person name="Daub J."/>
            <person name="Dimmic M.W."/>
            <person name="Estes C.F."/>
            <person name="Foster J.M."/>
            <person name="Ganatra M."/>
            <person name="Gregory W.F."/>
            <person name="Johnson N.M."/>
            <person name="Jin J."/>
            <person name="Komuniecki R."/>
            <person name="Korf I."/>
            <person name="Kumar S."/>
            <person name="Laney S."/>
            <person name="Li B.W."/>
            <person name="Li W."/>
            <person name="Lindblom T.H."/>
            <person name="Lustigman S."/>
            <person name="Ma D."/>
            <person name="Maina C.V."/>
            <person name="Martin D.M."/>
            <person name="McCarter J.P."/>
            <person name="McReynolds L."/>
            <person name="Mitreva M."/>
            <person name="Nutman T.B."/>
            <person name="Parkinson J."/>
            <person name="Peregrin-Alvarez J.M."/>
            <person name="Poole C."/>
            <person name="Ren Q."/>
            <person name="Saunders L."/>
            <person name="Sluder A.E."/>
            <person name="Smith K."/>
            <person name="Stanke M."/>
            <person name="Unnasch T.R."/>
            <person name="Ware J."/>
            <person name="Wei A.D."/>
            <person name="Weil G."/>
            <person name="Williams D.J."/>
            <person name="Zhang Y."/>
            <person name="Williams S.A."/>
            <person name="Fraser-Liggett C."/>
            <person name="Slatko B."/>
            <person name="Blaxter M.L."/>
            <person name="Scott A.L."/>
        </authorList>
    </citation>
    <scope>NUCLEOTIDE SEQUENCE</scope>
    <source>
        <strain evidence="2">FR3</strain>
    </source>
</reference>
<protein>
    <submittedName>
        <fullName evidence="1 3">Uncharacterized protein</fullName>
    </submittedName>
</protein>
<reference evidence="1" key="2">
    <citation type="submission" date="2019-04" db="EMBL/GenBank/DDBJ databases">
        <authorList>
            <person name="Howe K."/>
            <person name="Paulini M."/>
            <person name="Williams G."/>
        </authorList>
    </citation>
    <scope>NUCLEOTIDE SEQUENCE [LARGE SCALE GENOMIC DNA]</scope>
    <source>
        <strain evidence="1">FR3</strain>
    </source>
</reference>
<keyword evidence="2" id="KW-1185">Reference proteome</keyword>
<organism evidence="1">
    <name type="scientific">Brugia malayi</name>
    <name type="common">Filarial nematode worm</name>
    <dbReference type="NCBI Taxonomy" id="6279"/>
    <lineage>
        <taxon>Eukaryota</taxon>
        <taxon>Metazoa</taxon>
        <taxon>Ecdysozoa</taxon>
        <taxon>Nematoda</taxon>
        <taxon>Chromadorea</taxon>
        <taxon>Rhabditida</taxon>
        <taxon>Spirurina</taxon>
        <taxon>Spiruromorpha</taxon>
        <taxon>Filarioidea</taxon>
        <taxon>Onchocercidae</taxon>
        <taxon>Brugia</taxon>
    </lineage>
</organism>
<dbReference type="RefSeq" id="XP_042931671.1">
    <property type="nucleotide sequence ID" value="XM_043075737.1"/>
</dbReference>
<dbReference type="Proteomes" id="UP000006672">
    <property type="component" value="Unassembled WGS sequence"/>
</dbReference>